<feature type="domain" description="TP-1001-like C-terminal" evidence="1">
    <location>
        <begin position="121"/>
        <end position="296"/>
    </location>
</feature>
<dbReference type="PROSITE" id="PS51257">
    <property type="entry name" value="PROKAR_LIPOPROTEIN"/>
    <property type="match status" value="1"/>
</dbReference>
<dbReference type="Proteomes" id="UP000823633">
    <property type="component" value="Unassembled WGS sequence"/>
</dbReference>
<sequence>MKTIIALIISALLVACQDPSVPNALAMLAGGDRRLPTLVSRRSLDMDSMVLTFDQEVHVMDCTVDGVDAEVGRPDGQSVVIHSPVRLDVSVASEVFIRVRDARWNSAAFRLQMFGLNARIPELVINEFSSKGTETQPDRIELEVHSSGNLEGLCLMDGTKGNERHSLVLGDIEVERGDYVVVYWDSVPDEAVTRNPDGSRIFHIAGGSDEGLASNNGAFVIYPTASGDGDVIDCLVYTNGEATTWSGFGSAAVEASYKELTASFDWMGEAFNSRNATSTRTVSRRPDRDTDSAGDFYITVTRGETFGRMNTSAEYYPED</sequence>
<comment type="caution">
    <text evidence="2">The sequence shown here is derived from an EMBL/GenBank/DDBJ whole genome shotgun (WGS) entry which is preliminary data.</text>
</comment>
<protein>
    <recommendedName>
        <fullName evidence="1">TP-1001-like C-terminal domain-containing protein</fullName>
    </recommendedName>
</protein>
<reference evidence="2" key="1">
    <citation type="submission" date="2020-10" db="EMBL/GenBank/DDBJ databases">
        <authorList>
            <person name="Gilroy R."/>
        </authorList>
    </citation>
    <scope>NUCLEOTIDE SEQUENCE</scope>
    <source>
        <strain evidence="2">11167</strain>
    </source>
</reference>
<reference evidence="2" key="2">
    <citation type="journal article" date="2021" name="PeerJ">
        <title>Extensive microbial diversity within the chicken gut microbiome revealed by metagenomics and culture.</title>
        <authorList>
            <person name="Gilroy R."/>
            <person name="Ravi A."/>
            <person name="Getino M."/>
            <person name="Pursley I."/>
            <person name="Horton D.L."/>
            <person name="Alikhan N.F."/>
            <person name="Baker D."/>
            <person name="Gharbi K."/>
            <person name="Hall N."/>
            <person name="Watson M."/>
            <person name="Adriaenssens E.M."/>
            <person name="Foster-Nyarko E."/>
            <person name="Jarju S."/>
            <person name="Secka A."/>
            <person name="Antonio M."/>
            <person name="Oren A."/>
            <person name="Chaudhuri R.R."/>
            <person name="La Ragione R."/>
            <person name="Hildebrand F."/>
            <person name="Pallen M.J."/>
        </authorList>
    </citation>
    <scope>NUCLEOTIDE SEQUENCE</scope>
    <source>
        <strain evidence="2">11167</strain>
    </source>
</reference>
<dbReference type="Pfam" id="PF26342">
    <property type="entry name" value="TP_1001_2nd"/>
    <property type="match status" value="1"/>
</dbReference>
<gene>
    <name evidence="2" type="ORF">IAC42_06240</name>
</gene>
<accession>A0A9D9HAY5</accession>
<dbReference type="InterPro" id="IPR058683">
    <property type="entry name" value="TP_1001-like_C"/>
</dbReference>
<evidence type="ECO:0000313" key="3">
    <source>
        <dbReference type="Proteomes" id="UP000823633"/>
    </source>
</evidence>
<organism evidence="2 3">
    <name type="scientific">Candidatus Aphodenecus pullistercoris</name>
    <dbReference type="NCBI Taxonomy" id="2840669"/>
    <lineage>
        <taxon>Bacteria</taxon>
        <taxon>Pseudomonadati</taxon>
        <taxon>Spirochaetota</taxon>
        <taxon>Spirochaetia</taxon>
        <taxon>Spirochaetales</taxon>
        <taxon>Candidatus Aphodenecus</taxon>
    </lineage>
</organism>
<name>A0A9D9HAY5_9SPIR</name>
<proteinExistence type="predicted"/>
<dbReference type="EMBL" id="JADIMU010000040">
    <property type="protein sequence ID" value="MBO8443343.1"/>
    <property type="molecule type" value="Genomic_DNA"/>
</dbReference>
<evidence type="ECO:0000259" key="1">
    <source>
        <dbReference type="Pfam" id="PF26342"/>
    </source>
</evidence>
<dbReference type="AlphaFoldDB" id="A0A9D9HAY5"/>
<evidence type="ECO:0000313" key="2">
    <source>
        <dbReference type="EMBL" id="MBO8443343.1"/>
    </source>
</evidence>